<gene>
    <name evidence="1" type="ORF">GALMADRAFT_247352</name>
</gene>
<sequence>MERRNTVYSNCGNVVQEIPYDIWRHITGFLPSEEVKKLYRVNSMLLSISLDERYKSALIGSLFQIDTERSLNRLIDTDISSRVRTFTFKPGHLCKLLRETETHKQSEKTSDNTVSELLKAFGTMTLKPRKSFMVPSSRSQMVAHAMPTHLALRNVLKIMRQMTSLTSFRVEIRGEEHWYFKEISADFFAPGWAAFGVNLRTLELRIPLEDMAKVLPPVGTATLTSLETLYVQIIRASLTTSEGAIIMKQLLPFVNHHRRTLKSLTLDVAEQTNLSPFLLGLHHVPSLESFKLKQPFVSEDETDFTGLKHFFQMHRSHLTHFDIDMISTFTHYPTPYAFFAQDCFSVALPKLRGLSIHLHYFPPAYSEGILPYIHQFKSTLVSLEVHEHRWILGRLQTLVEGFSSTSTLKELKICLTDFSPDVLLLLATNLPNLDTLNIDFETLSPEGFPIPWRRDTPLFVDAMGQIKLPTWHLRVLDLNKPLHHSAPARMYCKFALVKALPSVEYFCGLGPDEYLWTEAS</sequence>
<reference evidence="2" key="1">
    <citation type="journal article" date="2014" name="Proc. Natl. Acad. Sci. U.S.A.">
        <title>Extensive sampling of basidiomycete genomes demonstrates inadequacy of the white-rot/brown-rot paradigm for wood decay fungi.</title>
        <authorList>
            <person name="Riley R."/>
            <person name="Salamov A.A."/>
            <person name="Brown D.W."/>
            <person name="Nagy L.G."/>
            <person name="Floudas D."/>
            <person name="Held B.W."/>
            <person name="Levasseur A."/>
            <person name="Lombard V."/>
            <person name="Morin E."/>
            <person name="Otillar R."/>
            <person name="Lindquist E.A."/>
            <person name="Sun H."/>
            <person name="LaButti K.M."/>
            <person name="Schmutz J."/>
            <person name="Jabbour D."/>
            <person name="Luo H."/>
            <person name="Baker S.E."/>
            <person name="Pisabarro A.G."/>
            <person name="Walton J.D."/>
            <person name="Blanchette R.A."/>
            <person name="Henrissat B."/>
            <person name="Martin F."/>
            <person name="Cullen D."/>
            <person name="Hibbett D.S."/>
            <person name="Grigoriev I.V."/>
        </authorList>
    </citation>
    <scope>NUCLEOTIDE SEQUENCE [LARGE SCALE GENOMIC DNA]</scope>
    <source>
        <strain evidence="2">CBS 339.88</strain>
    </source>
</reference>
<organism evidence="1 2">
    <name type="scientific">Galerina marginata (strain CBS 339.88)</name>
    <dbReference type="NCBI Taxonomy" id="685588"/>
    <lineage>
        <taxon>Eukaryota</taxon>
        <taxon>Fungi</taxon>
        <taxon>Dikarya</taxon>
        <taxon>Basidiomycota</taxon>
        <taxon>Agaricomycotina</taxon>
        <taxon>Agaricomycetes</taxon>
        <taxon>Agaricomycetidae</taxon>
        <taxon>Agaricales</taxon>
        <taxon>Agaricineae</taxon>
        <taxon>Strophariaceae</taxon>
        <taxon>Galerina</taxon>
    </lineage>
</organism>
<evidence type="ECO:0008006" key="3">
    <source>
        <dbReference type="Google" id="ProtNLM"/>
    </source>
</evidence>
<dbReference type="OrthoDB" id="3039255at2759"/>
<protein>
    <recommendedName>
        <fullName evidence="3">F-box domain-containing protein</fullName>
    </recommendedName>
</protein>
<dbReference type="InterPro" id="IPR032675">
    <property type="entry name" value="LRR_dom_sf"/>
</dbReference>
<dbReference type="AlphaFoldDB" id="A0A067SZ28"/>
<dbReference type="EMBL" id="KL142379">
    <property type="protein sequence ID" value="KDR76141.1"/>
    <property type="molecule type" value="Genomic_DNA"/>
</dbReference>
<keyword evidence="2" id="KW-1185">Reference proteome</keyword>
<accession>A0A067SZ28</accession>
<name>A0A067SZ28_GALM3</name>
<dbReference type="Proteomes" id="UP000027222">
    <property type="component" value="Unassembled WGS sequence"/>
</dbReference>
<dbReference type="Gene3D" id="3.80.10.10">
    <property type="entry name" value="Ribonuclease Inhibitor"/>
    <property type="match status" value="1"/>
</dbReference>
<dbReference type="SUPFAM" id="SSF52047">
    <property type="entry name" value="RNI-like"/>
    <property type="match status" value="1"/>
</dbReference>
<evidence type="ECO:0000313" key="1">
    <source>
        <dbReference type="EMBL" id="KDR76141.1"/>
    </source>
</evidence>
<dbReference type="HOGENOM" id="CLU_028894_2_0_1"/>
<evidence type="ECO:0000313" key="2">
    <source>
        <dbReference type="Proteomes" id="UP000027222"/>
    </source>
</evidence>
<proteinExistence type="predicted"/>